<dbReference type="Gene3D" id="2.60.120.260">
    <property type="entry name" value="Galactose-binding domain-like"/>
    <property type="match status" value="1"/>
</dbReference>
<dbReference type="Gene3D" id="1.20.5.510">
    <property type="entry name" value="Single helix bin"/>
    <property type="match status" value="1"/>
</dbReference>
<dbReference type="Proteomes" id="UP000184267">
    <property type="component" value="Unassembled WGS sequence"/>
</dbReference>
<dbReference type="OrthoDB" id="3265734at2759"/>
<dbReference type="STRING" id="154538.A0A1M2VHN1"/>
<keyword evidence="1" id="KW-1133">Transmembrane helix</keyword>
<dbReference type="OMA" id="FNDNIVY"/>
<keyword evidence="1" id="KW-0812">Transmembrane</keyword>
<sequence length="234" mass="24230">MALCPNSVTIDDFNDNIVYSGPWQAFTNQTYGFNGTRHVANTPGLSANFKFNGSCIFVNGIVGTNNTFPMPPTTFILDGHFTQMNLSVTDGATFPGTRFAQSVLYIALTISEGEHELIITDIGGNSSSPLQIDGFIITPLQQTSTSSSAAASSITSSTSSSESTAVPTLTSSSASATPTLALASSSSSHSHTNAIIGGVVGGVGGFLVLAALGFFALRYFSKRKGGAESGMHHL</sequence>
<keyword evidence="3" id="KW-1185">Reference proteome</keyword>
<accession>A0A1M2VHN1</accession>
<protein>
    <submittedName>
        <fullName evidence="2">Uncharacterized protein</fullName>
    </submittedName>
</protein>
<dbReference type="AlphaFoldDB" id="A0A1M2VHN1"/>
<proteinExistence type="predicted"/>
<evidence type="ECO:0000313" key="3">
    <source>
        <dbReference type="Proteomes" id="UP000184267"/>
    </source>
</evidence>
<feature type="transmembrane region" description="Helical" evidence="1">
    <location>
        <begin position="194"/>
        <end position="217"/>
    </location>
</feature>
<gene>
    <name evidence="2" type="ORF">TRAPUB_2049</name>
</gene>
<organism evidence="2 3">
    <name type="scientific">Trametes pubescens</name>
    <name type="common">White-rot fungus</name>
    <dbReference type="NCBI Taxonomy" id="154538"/>
    <lineage>
        <taxon>Eukaryota</taxon>
        <taxon>Fungi</taxon>
        <taxon>Dikarya</taxon>
        <taxon>Basidiomycota</taxon>
        <taxon>Agaricomycotina</taxon>
        <taxon>Agaricomycetes</taxon>
        <taxon>Polyporales</taxon>
        <taxon>Polyporaceae</taxon>
        <taxon>Trametes</taxon>
    </lineage>
</organism>
<keyword evidence="1" id="KW-0472">Membrane</keyword>
<reference evidence="2 3" key="1">
    <citation type="submission" date="2016-10" db="EMBL/GenBank/DDBJ databases">
        <title>Genome sequence of the basidiomycete white-rot fungus Trametes pubescens.</title>
        <authorList>
            <person name="Makela M.R."/>
            <person name="Granchi Z."/>
            <person name="Peng M."/>
            <person name="De Vries R.P."/>
            <person name="Grigoriev I."/>
            <person name="Riley R."/>
            <person name="Hilden K."/>
        </authorList>
    </citation>
    <scope>NUCLEOTIDE SEQUENCE [LARGE SCALE GENOMIC DNA]</scope>
    <source>
        <strain evidence="2 3">FBCC735</strain>
    </source>
</reference>
<dbReference type="EMBL" id="MNAD01001224">
    <property type="protein sequence ID" value="OJT07115.1"/>
    <property type="molecule type" value="Genomic_DNA"/>
</dbReference>
<evidence type="ECO:0000313" key="2">
    <source>
        <dbReference type="EMBL" id="OJT07115.1"/>
    </source>
</evidence>
<evidence type="ECO:0000256" key="1">
    <source>
        <dbReference type="SAM" id="Phobius"/>
    </source>
</evidence>
<comment type="caution">
    <text evidence="2">The sequence shown here is derived from an EMBL/GenBank/DDBJ whole genome shotgun (WGS) entry which is preliminary data.</text>
</comment>
<name>A0A1M2VHN1_TRAPU</name>